<dbReference type="AlphaFoldDB" id="A0AAJ0F4W4"/>
<dbReference type="GO" id="GO:0016491">
    <property type="term" value="F:oxidoreductase activity"/>
    <property type="evidence" value="ECO:0007669"/>
    <property type="project" value="UniProtKB-KW"/>
</dbReference>
<dbReference type="InterPro" id="IPR019901">
    <property type="entry name" value="Ergot_alkaloid_biosynthesis"/>
</dbReference>
<dbReference type="Proteomes" id="UP001239445">
    <property type="component" value="Unassembled WGS sequence"/>
</dbReference>
<evidence type="ECO:0000256" key="1">
    <source>
        <dbReference type="ARBA" id="ARBA00005107"/>
    </source>
</evidence>
<dbReference type="Gene3D" id="3.90.25.10">
    <property type="entry name" value="UDP-galactose 4-epimerase, domain 1"/>
    <property type="match status" value="1"/>
</dbReference>
<dbReference type="EMBL" id="MU839834">
    <property type="protein sequence ID" value="KAK1755036.1"/>
    <property type="molecule type" value="Genomic_DNA"/>
</dbReference>
<proteinExistence type="inferred from homology"/>
<evidence type="ECO:0008006" key="7">
    <source>
        <dbReference type="Google" id="ProtNLM"/>
    </source>
</evidence>
<evidence type="ECO:0000313" key="5">
    <source>
        <dbReference type="EMBL" id="KAK1755036.1"/>
    </source>
</evidence>
<reference evidence="5" key="1">
    <citation type="submission" date="2023-06" db="EMBL/GenBank/DDBJ databases">
        <title>Genome-scale phylogeny and comparative genomics of the fungal order Sordariales.</title>
        <authorList>
            <consortium name="Lawrence Berkeley National Laboratory"/>
            <person name="Hensen N."/>
            <person name="Bonometti L."/>
            <person name="Westerberg I."/>
            <person name="Brannstrom I.O."/>
            <person name="Guillou S."/>
            <person name="Cros-Aarteil S."/>
            <person name="Calhoun S."/>
            <person name="Haridas S."/>
            <person name="Kuo A."/>
            <person name="Mondo S."/>
            <person name="Pangilinan J."/>
            <person name="Riley R."/>
            <person name="Labutti K."/>
            <person name="Andreopoulos B."/>
            <person name="Lipzen A."/>
            <person name="Chen C."/>
            <person name="Yanf M."/>
            <person name="Daum C."/>
            <person name="Ng V."/>
            <person name="Clum A."/>
            <person name="Steindorff A."/>
            <person name="Ohm R."/>
            <person name="Martin F."/>
            <person name="Silar P."/>
            <person name="Natvig D."/>
            <person name="Lalanne C."/>
            <person name="Gautier V."/>
            <person name="Ament-Velasquez S.L."/>
            <person name="Kruys A."/>
            <person name="Hutchinson M.I."/>
            <person name="Powell A.J."/>
            <person name="Barry K."/>
            <person name="Miller A.N."/>
            <person name="Grigoriev I.V."/>
            <person name="Debuchy R."/>
            <person name="Gladieux P."/>
            <person name="Thoren M.H."/>
            <person name="Johannesson H."/>
        </authorList>
    </citation>
    <scope>NUCLEOTIDE SEQUENCE</scope>
    <source>
        <strain evidence="5">PSN4</strain>
    </source>
</reference>
<comment type="similarity">
    <text evidence="2">Belongs to the fgaFS/easG family.</text>
</comment>
<sequence>MAKRKTTRYTNPVLIIGGGSSGGSDTDTTANTIGNRIASHLATLGIPAVTASPSGVGPNGVRFDWHDASTWPGVFEGAGAVPHNRGENDDPDDNEGIRAVYLVGPPSGFGDGDGNGGGGGGEDVAGVVMDFVDFAREKLGGKNGSGMRFVLQSESGVESGVEAGGPALGKVHAYLRELGTRGEVEWAVLRPTWFQQTLAERQNYVRSIRDESRLYSATGGGKIPWVSVEDLAAVAVQMLTRPDAPNTEFVVLGPELLSYDHVARMLSDLLGRKIVHIDLSTTELVDHYLAAGIPSSYAKMLSSLDTSVKFGSENRTNDVVLSVTGVAPRPFRQFLEEAKAVWAPVSSEA</sequence>
<evidence type="ECO:0000256" key="3">
    <source>
        <dbReference type="ARBA" id="ARBA00022589"/>
    </source>
</evidence>
<accession>A0AAJ0F4W4</accession>
<dbReference type="InterPro" id="IPR036291">
    <property type="entry name" value="NAD(P)-bd_dom_sf"/>
</dbReference>
<dbReference type="NCBIfam" id="TIGR03649">
    <property type="entry name" value="ergot_EASG"/>
    <property type="match status" value="1"/>
</dbReference>
<protein>
    <recommendedName>
        <fullName evidence="7">Ergot alkaloid biosynthetic protein A</fullName>
    </recommendedName>
</protein>
<keyword evidence="4" id="KW-0560">Oxidoreductase</keyword>
<organism evidence="5 6">
    <name type="scientific">Echria macrotheca</name>
    <dbReference type="NCBI Taxonomy" id="438768"/>
    <lineage>
        <taxon>Eukaryota</taxon>
        <taxon>Fungi</taxon>
        <taxon>Dikarya</taxon>
        <taxon>Ascomycota</taxon>
        <taxon>Pezizomycotina</taxon>
        <taxon>Sordariomycetes</taxon>
        <taxon>Sordariomycetidae</taxon>
        <taxon>Sordariales</taxon>
        <taxon>Schizotheciaceae</taxon>
        <taxon>Echria</taxon>
    </lineage>
</organism>
<dbReference type="Gene3D" id="3.40.50.720">
    <property type="entry name" value="NAD(P)-binding Rossmann-like Domain"/>
    <property type="match status" value="1"/>
</dbReference>
<evidence type="ECO:0000313" key="6">
    <source>
        <dbReference type="Proteomes" id="UP001239445"/>
    </source>
</evidence>
<dbReference type="PANTHER" id="PTHR43162:SF1">
    <property type="entry name" value="PRESTALK A DIFFERENTIATION PROTEIN A"/>
    <property type="match status" value="1"/>
</dbReference>
<dbReference type="PANTHER" id="PTHR43162">
    <property type="match status" value="1"/>
</dbReference>
<dbReference type="GO" id="GO:0009820">
    <property type="term" value="P:alkaloid metabolic process"/>
    <property type="evidence" value="ECO:0007669"/>
    <property type="project" value="UniProtKB-KW"/>
</dbReference>
<dbReference type="InterPro" id="IPR051604">
    <property type="entry name" value="Ergot_Alk_Oxidoreductase"/>
</dbReference>
<evidence type="ECO:0000256" key="2">
    <source>
        <dbReference type="ARBA" id="ARBA00005372"/>
    </source>
</evidence>
<gene>
    <name evidence="5" type="ORF">QBC47DRAFT_323651</name>
</gene>
<comment type="pathway">
    <text evidence="1">Alkaloid biosynthesis; ergot alkaloid biosynthesis.</text>
</comment>
<keyword evidence="6" id="KW-1185">Reference proteome</keyword>
<comment type="caution">
    <text evidence="5">The sequence shown here is derived from an EMBL/GenBank/DDBJ whole genome shotgun (WGS) entry which is preliminary data.</text>
</comment>
<dbReference type="SUPFAM" id="SSF51735">
    <property type="entry name" value="NAD(P)-binding Rossmann-fold domains"/>
    <property type="match status" value="1"/>
</dbReference>
<evidence type="ECO:0000256" key="4">
    <source>
        <dbReference type="ARBA" id="ARBA00023002"/>
    </source>
</evidence>
<keyword evidence="3" id="KW-0017">Alkaloid metabolism</keyword>
<name>A0AAJ0F4W4_9PEZI</name>